<dbReference type="SUPFAM" id="SSF53756">
    <property type="entry name" value="UDP-Glycosyltransferase/glycogen phosphorylase"/>
    <property type="match status" value="1"/>
</dbReference>
<evidence type="ECO:0000313" key="12">
    <source>
        <dbReference type="Proteomes" id="UP000224607"/>
    </source>
</evidence>
<comment type="catalytic activity">
    <reaction evidence="5">
        <text>an L-alpha-D-Hep-(1-&gt;3)-4-O-phospho-L-alpha-D-Hep-(1-&gt;5)-[alpha-Kdo-(2-&gt;4)]-alpha-Kdo-(2-&gt;6)-lipid A + ADP-L-glycero-beta-D-manno-heptose = an L-alpha-D-Hep-(1-&gt;7)-L-alpha-D-Hep-(1-&gt;3)-4-O-phospho-L-alpha-D-Hep-(1-&gt;5)-[alpha-Kdo-(2-&gt;4)]-alpha-Kdo-(2-&gt;6)-lipid A + ADP + H(+)</text>
        <dbReference type="Rhea" id="RHEA:74095"/>
        <dbReference type="ChEBI" id="CHEBI:15378"/>
        <dbReference type="ChEBI" id="CHEBI:61506"/>
        <dbReference type="ChEBI" id="CHEBI:193070"/>
        <dbReference type="ChEBI" id="CHEBI:193071"/>
        <dbReference type="ChEBI" id="CHEBI:456216"/>
        <dbReference type="EC" id="2.4.99.25"/>
    </reaction>
</comment>
<dbReference type="GO" id="GO:0005829">
    <property type="term" value="C:cytosol"/>
    <property type="evidence" value="ECO:0007669"/>
    <property type="project" value="TreeGrafter"/>
</dbReference>
<proteinExistence type="predicted"/>
<evidence type="ECO:0000256" key="4">
    <source>
        <dbReference type="ARBA" id="ARBA00051137"/>
    </source>
</evidence>
<dbReference type="PANTHER" id="PTHR30160">
    <property type="entry name" value="TETRAACYLDISACCHARIDE 4'-KINASE-RELATED"/>
    <property type="match status" value="1"/>
</dbReference>
<accession>A0A1I3TVJ3</accession>
<dbReference type="RefSeq" id="WP_092512066.1">
    <property type="nucleotide sequence ID" value="NZ_CAWNQB010000089.1"/>
</dbReference>
<organism evidence="10 11">
    <name type="scientific">Xenorhabdus mauleonii</name>
    <dbReference type="NCBI Taxonomy" id="351675"/>
    <lineage>
        <taxon>Bacteria</taxon>
        <taxon>Pseudomonadati</taxon>
        <taxon>Pseudomonadota</taxon>
        <taxon>Gammaproteobacteria</taxon>
        <taxon>Enterobacterales</taxon>
        <taxon>Morganellaceae</taxon>
        <taxon>Xenorhabdus</taxon>
    </lineage>
</organism>
<dbReference type="STRING" id="351675.SAMN05421680_11538"/>
<dbReference type="InterPro" id="IPR002201">
    <property type="entry name" value="Glyco_trans_9"/>
</dbReference>
<dbReference type="FunFam" id="3.40.50.2000:FF:000191">
    <property type="entry name" value="Lipopolysaccharide core heptosyltransferase RfaQ"/>
    <property type="match status" value="1"/>
</dbReference>
<keyword evidence="12" id="KW-1185">Reference proteome</keyword>
<evidence type="ECO:0000313" key="9">
    <source>
        <dbReference type="EMBL" id="PHM39588.1"/>
    </source>
</evidence>
<dbReference type="CDD" id="cd03789">
    <property type="entry name" value="GT9_LPS_heptosyltransferase"/>
    <property type="match status" value="1"/>
</dbReference>
<dbReference type="GO" id="GO:0008713">
    <property type="term" value="F:ADP-heptose-lipopolysaccharide heptosyltransferase activity"/>
    <property type="evidence" value="ECO:0007669"/>
    <property type="project" value="TreeGrafter"/>
</dbReference>
<dbReference type="PANTHER" id="PTHR30160:SF1">
    <property type="entry name" value="LIPOPOLYSACCHARIDE 1,2-N-ACETYLGLUCOSAMINETRANSFERASE-RELATED"/>
    <property type="match status" value="1"/>
</dbReference>
<keyword evidence="3" id="KW-0448">Lipopolysaccharide biosynthesis</keyword>
<dbReference type="Proteomes" id="UP000198919">
    <property type="component" value="Unassembled WGS sequence"/>
</dbReference>
<evidence type="ECO:0000256" key="5">
    <source>
        <dbReference type="ARBA" id="ARBA00051369"/>
    </source>
</evidence>
<dbReference type="EMBL" id="FORG01000015">
    <property type="protein sequence ID" value="SFJ74652.1"/>
    <property type="molecule type" value="Genomic_DNA"/>
</dbReference>
<evidence type="ECO:0000256" key="7">
    <source>
        <dbReference type="ARBA" id="ARBA00074396"/>
    </source>
</evidence>
<dbReference type="AlphaFoldDB" id="A0A1I3TVJ3"/>
<reference evidence="9 12" key="3">
    <citation type="journal article" date="2017" name="Nat. Microbiol.">
        <title>Natural product diversity associated with the nematode symbionts Photorhabdus and Xenorhabdus.</title>
        <authorList>
            <person name="Tobias N.J."/>
            <person name="Wolff H."/>
            <person name="Djahanschiri B."/>
            <person name="Grundmann F."/>
            <person name="Kronenwerth M."/>
            <person name="Shi Y.M."/>
            <person name="Simonyi S."/>
            <person name="Grun P."/>
            <person name="Shapiro-Ilan D."/>
            <person name="Pidot S.J."/>
            <person name="Stinear T.P."/>
            <person name="Ebersberger I."/>
            <person name="Bode H.B."/>
        </authorList>
    </citation>
    <scope>NUCLEOTIDE SEQUENCE [LARGE SCALE GENOMIC DNA]</scope>
    <source>
        <strain evidence="9 12">DSM 17908</strain>
    </source>
</reference>
<keyword evidence="1" id="KW-0328">Glycosyltransferase</keyword>
<evidence type="ECO:0000256" key="6">
    <source>
        <dbReference type="ARBA" id="ARBA00066496"/>
    </source>
</evidence>
<evidence type="ECO:0000313" key="10">
    <source>
        <dbReference type="EMBL" id="SFJ74652.1"/>
    </source>
</evidence>
<dbReference type="GO" id="GO:0009244">
    <property type="term" value="P:lipopolysaccharide core region biosynthetic process"/>
    <property type="evidence" value="ECO:0007669"/>
    <property type="project" value="TreeGrafter"/>
</dbReference>
<dbReference type="InterPro" id="IPR051199">
    <property type="entry name" value="LPS_LOS_Heptosyltrfase"/>
</dbReference>
<evidence type="ECO:0000313" key="11">
    <source>
        <dbReference type="Proteomes" id="UP000198919"/>
    </source>
</evidence>
<reference evidence="11" key="2">
    <citation type="submission" date="2016-10" db="EMBL/GenBank/DDBJ databases">
        <authorList>
            <person name="Varghese N."/>
            <person name="Submissions S."/>
        </authorList>
    </citation>
    <scope>NUCLEOTIDE SEQUENCE [LARGE SCALE GENOMIC DNA]</scope>
    <source>
        <strain evidence="11">DSM 17908</strain>
    </source>
</reference>
<reference evidence="10" key="1">
    <citation type="submission" date="2016-10" db="EMBL/GenBank/DDBJ databases">
        <authorList>
            <person name="de Groot N.N."/>
        </authorList>
    </citation>
    <scope>NUCLEOTIDE SEQUENCE [LARGE SCALE GENOMIC DNA]</scope>
    <source>
        <strain evidence="10">DSM 17908</strain>
    </source>
</reference>
<comment type="catalytic activity">
    <reaction evidence="4">
        <text>L-alpha-D-Hep-(1-&gt;3)-4-O-phospho-L-alpha-D-Hep-(1-&gt;5)-[alpha-Kdo-(2-&gt;4)]-alpha-Kdo-(2-&gt;6)-lipid A (E. coli) + ADP-L-glycero-beta-D-manno-heptose = L-alpha-D-Hep-(1-&gt;7)-L-alpha-D-Hep-(1-&gt;3)-4-O-phospho-L-alpha-D-Hep-(1-&gt;5)-[alpha-Kdo-(2-&gt;4)]-alpha-Kdo-(2-&gt;6)-lipid A (E. coli) + ADP + H(+)</text>
        <dbReference type="Rhea" id="RHEA:74099"/>
        <dbReference type="ChEBI" id="CHEBI:15378"/>
        <dbReference type="ChEBI" id="CHEBI:61506"/>
        <dbReference type="ChEBI" id="CHEBI:193075"/>
        <dbReference type="ChEBI" id="CHEBI:193076"/>
        <dbReference type="ChEBI" id="CHEBI:456216"/>
        <dbReference type="EC" id="2.4.99.25"/>
    </reaction>
</comment>
<evidence type="ECO:0000256" key="1">
    <source>
        <dbReference type="ARBA" id="ARBA00022676"/>
    </source>
</evidence>
<dbReference type="Proteomes" id="UP000224607">
    <property type="component" value="Unassembled WGS sequence"/>
</dbReference>
<protein>
    <recommendedName>
        <fullName evidence="7">Lipopolysaccharide heptosyltransferase 3</fullName>
        <ecNumber evidence="6">2.4.99.25</ecNumber>
    </recommendedName>
    <alternativeName>
        <fullName evidence="8">ADP-heptose:lipopolysaccharide heptosyltransferase III</fullName>
    </alternativeName>
</protein>
<dbReference type="OrthoDB" id="9781892at2"/>
<evidence type="ECO:0000256" key="3">
    <source>
        <dbReference type="ARBA" id="ARBA00022985"/>
    </source>
</evidence>
<sequence>MASKNKKVKQILVIKLQHHGDMLLTTPVISTLAFHYPDAKIDVLLYQETLPMLENSTEISRIFSIDRKWKQLGTRKKLSHEWKLLKALRQQHYDLVVNLADQWRSAFIARFTGAPTRLALDFPKRQNWKWRFFHTDIISTDDHDSLHTVEQNLSILKPLQLPSLITKVTMSYDSEDLHWVNNTLTEHNFSEQYIVIQPTSRWFFKCWDEKKMAEVITSLLNDGHNIIITSGPDERELEMVKTIIAYCHDNKGKILSLAGRLTLPKLAALINQAKLFIGVDSVPMHMAAALKTPCIALFGPSKLTFWKPWESIGEVIWAGDYGDIPHPDDIKTHTNKRYLDLIPVDAVISAARKYIS</sequence>
<gene>
    <name evidence="10" type="ORF">SAMN05421680_11538</name>
    <name evidence="9" type="ORF">Xmau_02592</name>
</gene>
<name>A0A1I3TVJ3_9GAMM</name>
<dbReference type="Pfam" id="PF01075">
    <property type="entry name" value="Glyco_transf_9"/>
    <property type="match status" value="1"/>
</dbReference>
<dbReference type="Gene3D" id="3.40.50.2000">
    <property type="entry name" value="Glycogen Phosphorylase B"/>
    <property type="match status" value="2"/>
</dbReference>
<keyword evidence="2 10" id="KW-0808">Transferase</keyword>
<dbReference type="EMBL" id="NITY01000009">
    <property type="protein sequence ID" value="PHM39588.1"/>
    <property type="molecule type" value="Genomic_DNA"/>
</dbReference>
<evidence type="ECO:0000256" key="8">
    <source>
        <dbReference type="ARBA" id="ARBA00075031"/>
    </source>
</evidence>
<dbReference type="InterPro" id="IPR011916">
    <property type="entry name" value="LipoPS_heptosylTferase-III"/>
</dbReference>
<evidence type="ECO:0000256" key="2">
    <source>
        <dbReference type="ARBA" id="ARBA00022679"/>
    </source>
</evidence>
<dbReference type="NCBIfam" id="TIGR02201">
    <property type="entry name" value="heptsyl_trn_III"/>
    <property type="match status" value="1"/>
</dbReference>
<dbReference type="EC" id="2.4.99.25" evidence="6"/>